<evidence type="ECO:0008006" key="3">
    <source>
        <dbReference type="Google" id="ProtNLM"/>
    </source>
</evidence>
<accession>A0A5S5BY98</accession>
<dbReference type="AlphaFoldDB" id="A0A5S5BY98"/>
<dbReference type="EMBL" id="VNHS01000009">
    <property type="protein sequence ID" value="TYP71994.1"/>
    <property type="molecule type" value="Genomic_DNA"/>
</dbReference>
<organism evidence="1 2">
    <name type="scientific">Paenibacillus methanolicus</name>
    <dbReference type="NCBI Taxonomy" id="582686"/>
    <lineage>
        <taxon>Bacteria</taxon>
        <taxon>Bacillati</taxon>
        <taxon>Bacillota</taxon>
        <taxon>Bacilli</taxon>
        <taxon>Bacillales</taxon>
        <taxon>Paenibacillaceae</taxon>
        <taxon>Paenibacillus</taxon>
    </lineage>
</organism>
<dbReference type="RefSeq" id="WP_246183525.1">
    <property type="nucleotide sequence ID" value="NZ_VNHS01000009.1"/>
</dbReference>
<dbReference type="Proteomes" id="UP000323257">
    <property type="component" value="Unassembled WGS sequence"/>
</dbReference>
<protein>
    <recommendedName>
        <fullName evidence="3">GNAT family N-acetyltransferase</fullName>
    </recommendedName>
</protein>
<evidence type="ECO:0000313" key="2">
    <source>
        <dbReference type="Proteomes" id="UP000323257"/>
    </source>
</evidence>
<sequence>MSQAVEASLALRVESAETNTVLSRLSGMRDLEGNPEQVYIERFGNARAFVVKGIPDPYFNAVRGLTSDDIDRLDDILAFYQEHQVSCRFDIPPFVCPDVLLKLAERGYYQSGFHSALYRLADGDLPAARQNEGIVVREMEDNEFNHFGEIYAKAFQMPEFLAPAVTKNNRMLKDKLGWHYFLATDHNVPAAVAVLSVQ</sequence>
<dbReference type="Gene3D" id="3.40.630.30">
    <property type="match status" value="1"/>
</dbReference>
<reference evidence="1 2" key="1">
    <citation type="submission" date="2019-07" db="EMBL/GenBank/DDBJ databases">
        <title>Genomic Encyclopedia of Type Strains, Phase III (KMG-III): the genomes of soil and plant-associated and newly described type strains.</title>
        <authorList>
            <person name="Whitman W."/>
        </authorList>
    </citation>
    <scope>NUCLEOTIDE SEQUENCE [LARGE SCALE GENOMIC DNA]</scope>
    <source>
        <strain evidence="1 2">BL24</strain>
    </source>
</reference>
<proteinExistence type="predicted"/>
<comment type="caution">
    <text evidence="1">The sequence shown here is derived from an EMBL/GenBank/DDBJ whole genome shotgun (WGS) entry which is preliminary data.</text>
</comment>
<name>A0A5S5BY98_9BACL</name>
<gene>
    <name evidence="1" type="ORF">BCM02_109273</name>
</gene>
<evidence type="ECO:0000313" key="1">
    <source>
        <dbReference type="EMBL" id="TYP71994.1"/>
    </source>
</evidence>
<keyword evidence="2" id="KW-1185">Reference proteome</keyword>